<dbReference type="Pfam" id="PF12643">
    <property type="entry name" value="MazG-like"/>
    <property type="match status" value="1"/>
</dbReference>
<keyword evidence="2" id="KW-1185">Reference proteome</keyword>
<dbReference type="PIRSF" id="PIRSF029826">
    <property type="entry name" value="UCP029826_pph"/>
    <property type="match status" value="1"/>
</dbReference>
<dbReference type="EMBL" id="JARRAF010000025">
    <property type="protein sequence ID" value="MDK2125850.1"/>
    <property type="molecule type" value="Genomic_DNA"/>
</dbReference>
<dbReference type="Gene3D" id="1.10.287.1080">
    <property type="entry name" value="MazG-like"/>
    <property type="match status" value="1"/>
</dbReference>
<dbReference type="SUPFAM" id="SSF101386">
    <property type="entry name" value="all-alpha NTP pyrophosphatases"/>
    <property type="match status" value="1"/>
</dbReference>
<evidence type="ECO:0000313" key="1">
    <source>
        <dbReference type="EMBL" id="MDK2125850.1"/>
    </source>
</evidence>
<evidence type="ECO:0000313" key="2">
    <source>
        <dbReference type="Proteomes" id="UP001172778"/>
    </source>
</evidence>
<reference evidence="1" key="1">
    <citation type="submission" date="2023-03" db="EMBL/GenBank/DDBJ databases">
        <title>Chitinimonas shenzhenensis gen. nov., sp. nov., a novel member of family Burkholderiaceae isolated from activated sludge collected in Shen Zhen, China.</title>
        <authorList>
            <person name="Wang X."/>
        </authorList>
    </citation>
    <scope>NUCLEOTIDE SEQUENCE</scope>
    <source>
        <strain evidence="1">DQS-5</strain>
    </source>
</reference>
<name>A0ABT7E0K7_9NEIS</name>
<protein>
    <submittedName>
        <fullName evidence="1">Nucleotide pyrophosphohydrolase</fullName>
    </submittedName>
</protein>
<dbReference type="RefSeq" id="WP_284102162.1">
    <property type="nucleotide sequence ID" value="NZ_JARRAF010000025.1"/>
</dbReference>
<proteinExistence type="predicted"/>
<gene>
    <name evidence="1" type="ORF">PZA18_17490</name>
</gene>
<dbReference type="PANTHER" id="PTHR46523:SF1">
    <property type="entry name" value="DCTP PYROPHOSPHATASE 1"/>
    <property type="match status" value="1"/>
</dbReference>
<dbReference type="CDD" id="cd11537">
    <property type="entry name" value="NTP-PPase_RS21-C6_like"/>
    <property type="match status" value="1"/>
</dbReference>
<dbReference type="InterPro" id="IPR025984">
    <property type="entry name" value="DCTPP"/>
</dbReference>
<accession>A0ABT7E0K7</accession>
<comment type="caution">
    <text evidence="1">The sequence shown here is derived from an EMBL/GenBank/DDBJ whole genome shotgun (WGS) entry which is preliminary data.</text>
</comment>
<organism evidence="1 2">
    <name type="scientific">Parachitinimonas caeni</name>
    <dbReference type="NCBI Taxonomy" id="3031301"/>
    <lineage>
        <taxon>Bacteria</taxon>
        <taxon>Pseudomonadati</taxon>
        <taxon>Pseudomonadota</taxon>
        <taxon>Betaproteobacteria</taxon>
        <taxon>Neisseriales</taxon>
        <taxon>Chitinibacteraceae</taxon>
        <taxon>Parachitinimonas</taxon>
    </lineage>
</organism>
<dbReference type="Proteomes" id="UP001172778">
    <property type="component" value="Unassembled WGS sequence"/>
</dbReference>
<dbReference type="InterPro" id="IPR052555">
    <property type="entry name" value="dCTP_Pyrophosphatase"/>
</dbReference>
<sequence>MNDKETRVADLRRLVADFVAAREWQPYHQGKNLAMSIAIEAAELMEHFQWQDGREVLPSEQLGEVAEELADIVIYCLSFCNAHGIDLAEAVEAKVRKNEGRFPAVKSRLG</sequence>
<dbReference type="PANTHER" id="PTHR46523">
    <property type="entry name" value="DCTP PYROPHOSPHATASE 1"/>
    <property type="match status" value="1"/>
</dbReference>